<dbReference type="PANTHER" id="PTHR11941:SF54">
    <property type="entry name" value="ENOYL-COA HYDRATASE, MITOCHONDRIAL"/>
    <property type="match status" value="1"/>
</dbReference>
<comment type="similarity">
    <text evidence="1">Belongs to the enoyl-CoA hydratase/isomerase family.</text>
</comment>
<gene>
    <name evidence="3" type="ORF">FHR21_002064</name>
</gene>
<dbReference type="AlphaFoldDB" id="A0A7W9EQI2"/>
<evidence type="ECO:0000256" key="1">
    <source>
        <dbReference type="ARBA" id="ARBA00005254"/>
    </source>
</evidence>
<dbReference type="InterPro" id="IPR014748">
    <property type="entry name" value="Enoyl-CoA_hydra_C"/>
</dbReference>
<comment type="caution">
    <text evidence="3">The sequence shown here is derived from an EMBL/GenBank/DDBJ whole genome shotgun (WGS) entry which is preliminary data.</text>
</comment>
<dbReference type="Gene3D" id="3.90.226.10">
    <property type="entry name" value="2-enoyl-CoA Hydratase, Chain A, domain 1"/>
    <property type="match status" value="1"/>
</dbReference>
<dbReference type="RefSeq" id="WP_184097853.1">
    <property type="nucleotide sequence ID" value="NZ_JACIJH010000005.1"/>
</dbReference>
<keyword evidence="4" id="KW-1185">Reference proteome</keyword>
<keyword evidence="2" id="KW-0456">Lyase</keyword>
<dbReference type="CDD" id="cd06558">
    <property type="entry name" value="crotonase-like"/>
    <property type="match status" value="1"/>
</dbReference>
<name>A0A7W9EQI2_9SPHN</name>
<organism evidence="3 4">
    <name type="scientific">Sphingopyxis panaciterrulae</name>
    <dbReference type="NCBI Taxonomy" id="462372"/>
    <lineage>
        <taxon>Bacteria</taxon>
        <taxon>Pseudomonadati</taxon>
        <taxon>Pseudomonadota</taxon>
        <taxon>Alphaproteobacteria</taxon>
        <taxon>Sphingomonadales</taxon>
        <taxon>Sphingomonadaceae</taxon>
        <taxon>Sphingopyxis</taxon>
    </lineage>
</organism>
<dbReference type="GO" id="GO:0006635">
    <property type="term" value="P:fatty acid beta-oxidation"/>
    <property type="evidence" value="ECO:0007669"/>
    <property type="project" value="TreeGrafter"/>
</dbReference>
<evidence type="ECO:0000256" key="2">
    <source>
        <dbReference type="ARBA" id="ARBA00023239"/>
    </source>
</evidence>
<dbReference type="EC" id="5.3.3.18" evidence="3"/>
<dbReference type="EMBL" id="JACIJH010000005">
    <property type="protein sequence ID" value="MBB5706707.1"/>
    <property type="molecule type" value="Genomic_DNA"/>
</dbReference>
<sequence length="265" mass="28257">MTDFAHIRIDRHEGGIAAVVVARADIGNASSPEMLGEIRDAFAALSADRDARAILFAAEGKHFSVGADFAFLQRLTGMGASEIKDTVYANFQGAARAIYRCPKPTLALVQGAAVTVGCELALACDFRVAADNAMFQESWIRLGIMPPLGGIFLLPRLVGLGRAMEMCLRGKQVRADEALAIGLVGEVVARDDLESRGLDLARELAASAPLAYATVKQSMQRALESSMEAEWQANLSNQALLLGSEDHREGLAAVTGKRAPLFKGE</sequence>
<evidence type="ECO:0000313" key="4">
    <source>
        <dbReference type="Proteomes" id="UP000537161"/>
    </source>
</evidence>
<dbReference type="SUPFAM" id="SSF52096">
    <property type="entry name" value="ClpP/crotonase"/>
    <property type="match status" value="1"/>
</dbReference>
<accession>A0A7W9EQI2</accession>
<dbReference type="PANTHER" id="PTHR11941">
    <property type="entry name" value="ENOYL-COA HYDRATASE-RELATED"/>
    <property type="match status" value="1"/>
</dbReference>
<dbReference type="GO" id="GO:0016853">
    <property type="term" value="F:isomerase activity"/>
    <property type="evidence" value="ECO:0007669"/>
    <property type="project" value="UniProtKB-KW"/>
</dbReference>
<dbReference type="Gene3D" id="1.10.12.10">
    <property type="entry name" value="Lyase 2-enoyl-coa Hydratase, Chain A, domain 2"/>
    <property type="match status" value="1"/>
</dbReference>
<evidence type="ECO:0000313" key="3">
    <source>
        <dbReference type="EMBL" id="MBB5706707.1"/>
    </source>
</evidence>
<dbReference type="Pfam" id="PF00378">
    <property type="entry name" value="ECH_1"/>
    <property type="match status" value="1"/>
</dbReference>
<dbReference type="GO" id="GO:0016829">
    <property type="term" value="F:lyase activity"/>
    <property type="evidence" value="ECO:0007669"/>
    <property type="project" value="UniProtKB-KW"/>
</dbReference>
<dbReference type="InterPro" id="IPR001753">
    <property type="entry name" value="Enoyl-CoA_hydra/iso"/>
</dbReference>
<keyword evidence="3" id="KW-0413">Isomerase</keyword>
<dbReference type="Proteomes" id="UP000537161">
    <property type="component" value="Unassembled WGS sequence"/>
</dbReference>
<dbReference type="InterPro" id="IPR029045">
    <property type="entry name" value="ClpP/crotonase-like_dom_sf"/>
</dbReference>
<proteinExistence type="inferred from homology"/>
<reference evidence="3 4" key="1">
    <citation type="submission" date="2020-08" db="EMBL/GenBank/DDBJ databases">
        <title>Genomic Encyclopedia of Type Strains, Phase IV (KMG-IV): sequencing the most valuable type-strain genomes for metagenomic binning, comparative biology and taxonomic classification.</title>
        <authorList>
            <person name="Goeker M."/>
        </authorList>
    </citation>
    <scope>NUCLEOTIDE SEQUENCE [LARGE SCALE GENOMIC DNA]</scope>
    <source>
        <strain evidence="3 4">DSM 27163</strain>
    </source>
</reference>
<protein>
    <submittedName>
        <fullName evidence="3">2-(1,2-epoxy-1,2-dihydrophenyl)acetyl-CoA isomerase</fullName>
        <ecNumber evidence="3">5.3.3.18</ecNumber>
    </submittedName>
</protein>